<gene>
    <name evidence="3" type="ordered locus">HRM2_29810</name>
</gene>
<dbReference type="Pfam" id="PF01593">
    <property type="entry name" value="Amino_oxidase"/>
    <property type="match status" value="1"/>
</dbReference>
<comment type="similarity">
    <text evidence="1">Belongs to the carotenoid/retinoid oxidoreductase family.</text>
</comment>
<dbReference type="RefSeq" id="WP_015904826.1">
    <property type="nucleotide sequence ID" value="NC_012108.1"/>
</dbReference>
<feature type="domain" description="Amine oxidase" evidence="2">
    <location>
        <begin position="11"/>
        <end position="392"/>
    </location>
</feature>
<dbReference type="AlphaFoldDB" id="C0QK38"/>
<evidence type="ECO:0000313" key="3">
    <source>
        <dbReference type="EMBL" id="ACN16064.1"/>
    </source>
</evidence>
<reference evidence="3 4" key="1">
    <citation type="journal article" date="2009" name="Environ. Microbiol.">
        <title>Genome sequence of Desulfobacterium autotrophicum HRM2, a marine sulfate reducer oxidizing organic carbon completely to carbon dioxide.</title>
        <authorList>
            <person name="Strittmatter A.W."/>
            <person name="Liesegang H."/>
            <person name="Rabus R."/>
            <person name="Decker I."/>
            <person name="Amann J."/>
            <person name="Andres S."/>
            <person name="Henne A."/>
            <person name="Fricke W.F."/>
            <person name="Martinez-Arias R."/>
            <person name="Bartels D."/>
            <person name="Goesmann A."/>
            <person name="Krause L."/>
            <person name="Puehler A."/>
            <person name="Klenk H.P."/>
            <person name="Richter M."/>
            <person name="Schuler M."/>
            <person name="Gloeckner F.O."/>
            <person name="Meyerdierks A."/>
            <person name="Gottschalk G."/>
            <person name="Amann R."/>
        </authorList>
    </citation>
    <scope>NUCLEOTIDE SEQUENCE [LARGE SCALE GENOMIC DNA]</scope>
    <source>
        <strain evidence="4">ATCC 43914 / DSM 3382 / HRM2</strain>
    </source>
</reference>
<accession>C0QK38</accession>
<evidence type="ECO:0000259" key="2">
    <source>
        <dbReference type="Pfam" id="PF01593"/>
    </source>
</evidence>
<dbReference type="OrthoDB" id="9769600at2"/>
<dbReference type="KEGG" id="dat:HRM2_29810"/>
<protein>
    <submittedName>
        <fullName evidence="3">Flavin-containing amine oxidoreductase family protein</fullName>
    </submittedName>
</protein>
<dbReference type="EMBL" id="CP001087">
    <property type="protein sequence ID" value="ACN16064.1"/>
    <property type="molecule type" value="Genomic_DNA"/>
</dbReference>
<dbReference type="InterPro" id="IPR002937">
    <property type="entry name" value="Amino_oxidase"/>
</dbReference>
<dbReference type="InterPro" id="IPR036188">
    <property type="entry name" value="FAD/NAD-bd_sf"/>
</dbReference>
<evidence type="ECO:0000256" key="1">
    <source>
        <dbReference type="ARBA" id="ARBA00006046"/>
    </source>
</evidence>
<dbReference type="eggNOG" id="COG1232">
    <property type="taxonomic scope" value="Bacteria"/>
</dbReference>
<dbReference type="Gene3D" id="3.50.50.60">
    <property type="entry name" value="FAD/NAD(P)-binding domain"/>
    <property type="match status" value="1"/>
</dbReference>
<sequence length="464" mass="52597">MKILILGGGPCGLGAAWRLNETCHGDYLLCEAKEQIGGLSASFRDDEGFVWDIGGHVLFSHYGYFDAVMDSLLEESGGWLEHNREAWIWMQDRFVSYPLQNNIHQLPRDIYWDCLKGIIDIQNSALAEKPDNFGAWIDATFGKGLARWFLNPYNFKVWACTPDQMGVSWVGERVAPVDLKQVLKSALFQNEDTTWGPNSRFKFPRSGGTGAIWKRLMEKLPKDKIHLNKKAIGIDPKKRRVRFENGESESYDILINTMALTDLLKLIDLDQPFEKPSELRYSSTHVVGLALKGSPPDALATKCWIYFPEDNSPFYRVTVFSNYSPNNVPDSDNQWSLMCEVSESRDKKVDPSTIVADVIQGALNTKLIPDRSILDHTWYHHEKKGYPTPTPGRDPAVTPLLVHLEEMGIYSRGRFGAWKYEVGNMDHSFMQGVECVNHLTCSAEEMTLWYPNAVNSAHPSGRKV</sequence>
<organism evidence="3 4">
    <name type="scientific">Desulforapulum autotrophicum (strain ATCC 43914 / DSM 3382 / VKM B-1955 / HRM2)</name>
    <name type="common">Desulfobacterium autotrophicum</name>
    <dbReference type="NCBI Taxonomy" id="177437"/>
    <lineage>
        <taxon>Bacteria</taxon>
        <taxon>Pseudomonadati</taxon>
        <taxon>Thermodesulfobacteriota</taxon>
        <taxon>Desulfobacteria</taxon>
        <taxon>Desulfobacterales</taxon>
        <taxon>Desulfobacteraceae</taxon>
        <taxon>Desulforapulum</taxon>
    </lineage>
</organism>
<dbReference type="GO" id="GO:0016491">
    <property type="term" value="F:oxidoreductase activity"/>
    <property type="evidence" value="ECO:0007669"/>
    <property type="project" value="InterPro"/>
</dbReference>
<dbReference type="Proteomes" id="UP000000442">
    <property type="component" value="Chromosome"/>
</dbReference>
<dbReference type="SUPFAM" id="SSF51905">
    <property type="entry name" value="FAD/NAD(P)-binding domain"/>
    <property type="match status" value="1"/>
</dbReference>
<proteinExistence type="inferred from homology"/>
<keyword evidence="4" id="KW-1185">Reference proteome</keyword>
<dbReference type="STRING" id="177437.HRM2_29810"/>
<name>C0QK38_DESAH</name>
<dbReference type="HOGENOM" id="CLU_026719_0_0_7"/>
<dbReference type="PANTHER" id="PTHR43734:SF4">
    <property type="entry name" value="AMINE OXIDASE DOMAIN-CONTAINING PROTEIN"/>
    <property type="match status" value="1"/>
</dbReference>
<evidence type="ECO:0000313" key="4">
    <source>
        <dbReference type="Proteomes" id="UP000000442"/>
    </source>
</evidence>
<dbReference type="PANTHER" id="PTHR43734">
    <property type="entry name" value="PHYTOENE DESATURASE"/>
    <property type="match status" value="1"/>
</dbReference>